<protein>
    <submittedName>
        <fullName evidence="1">Uncharacterized protein</fullName>
    </submittedName>
</protein>
<evidence type="ECO:0000313" key="2">
    <source>
        <dbReference type="Proteomes" id="UP001056120"/>
    </source>
</evidence>
<evidence type="ECO:0000313" key="1">
    <source>
        <dbReference type="EMBL" id="KAI3795651.1"/>
    </source>
</evidence>
<keyword evidence="2" id="KW-1185">Reference proteome</keyword>
<gene>
    <name evidence="1" type="ORF">L1987_38308</name>
</gene>
<dbReference type="Proteomes" id="UP001056120">
    <property type="component" value="Linkage Group LG12"/>
</dbReference>
<reference evidence="2" key="1">
    <citation type="journal article" date="2022" name="Mol. Ecol. Resour.">
        <title>The genomes of chicory, endive, great burdock and yacon provide insights into Asteraceae palaeo-polyploidization history and plant inulin production.</title>
        <authorList>
            <person name="Fan W."/>
            <person name="Wang S."/>
            <person name="Wang H."/>
            <person name="Wang A."/>
            <person name="Jiang F."/>
            <person name="Liu H."/>
            <person name="Zhao H."/>
            <person name="Xu D."/>
            <person name="Zhang Y."/>
        </authorList>
    </citation>
    <scope>NUCLEOTIDE SEQUENCE [LARGE SCALE GENOMIC DNA]</scope>
    <source>
        <strain evidence="2">cv. Yunnan</strain>
    </source>
</reference>
<organism evidence="1 2">
    <name type="scientific">Smallanthus sonchifolius</name>
    <dbReference type="NCBI Taxonomy" id="185202"/>
    <lineage>
        <taxon>Eukaryota</taxon>
        <taxon>Viridiplantae</taxon>
        <taxon>Streptophyta</taxon>
        <taxon>Embryophyta</taxon>
        <taxon>Tracheophyta</taxon>
        <taxon>Spermatophyta</taxon>
        <taxon>Magnoliopsida</taxon>
        <taxon>eudicotyledons</taxon>
        <taxon>Gunneridae</taxon>
        <taxon>Pentapetalae</taxon>
        <taxon>asterids</taxon>
        <taxon>campanulids</taxon>
        <taxon>Asterales</taxon>
        <taxon>Asteraceae</taxon>
        <taxon>Asteroideae</taxon>
        <taxon>Heliantheae alliance</taxon>
        <taxon>Millerieae</taxon>
        <taxon>Smallanthus</taxon>
    </lineage>
</organism>
<sequence length="77" mass="8293">MCIAMCCNIVGSDVADFHKQESFLFPAPVANTTSRCSVRATGDHFTPSCLLPHHPTFPISMASTSSLSTINSRSSQF</sequence>
<proteinExistence type="predicted"/>
<comment type="caution">
    <text evidence="1">The sequence shown here is derived from an EMBL/GenBank/DDBJ whole genome shotgun (WGS) entry which is preliminary data.</text>
</comment>
<accession>A0ACB9HJJ2</accession>
<dbReference type="EMBL" id="CM042029">
    <property type="protein sequence ID" value="KAI3795651.1"/>
    <property type="molecule type" value="Genomic_DNA"/>
</dbReference>
<name>A0ACB9HJJ2_9ASTR</name>
<reference evidence="1 2" key="2">
    <citation type="journal article" date="2022" name="Mol. Ecol. Resour.">
        <title>The genomes of chicory, endive, great burdock and yacon provide insights into Asteraceae paleo-polyploidization history and plant inulin production.</title>
        <authorList>
            <person name="Fan W."/>
            <person name="Wang S."/>
            <person name="Wang H."/>
            <person name="Wang A."/>
            <person name="Jiang F."/>
            <person name="Liu H."/>
            <person name="Zhao H."/>
            <person name="Xu D."/>
            <person name="Zhang Y."/>
        </authorList>
    </citation>
    <scope>NUCLEOTIDE SEQUENCE [LARGE SCALE GENOMIC DNA]</scope>
    <source>
        <strain evidence="2">cv. Yunnan</strain>
        <tissue evidence="1">Leaves</tissue>
    </source>
</reference>